<name>A0A6P7ZWA1_9AMPH</name>
<keyword evidence="2" id="KW-1185">Reference proteome</keyword>
<dbReference type="CTD" id="155368"/>
<evidence type="ECO:0000313" key="2">
    <source>
        <dbReference type="Proteomes" id="UP000515156"/>
    </source>
</evidence>
<dbReference type="InterPro" id="IPR041698">
    <property type="entry name" value="Methyltransf_25"/>
</dbReference>
<dbReference type="RefSeq" id="XP_030078476.1">
    <property type="nucleotide sequence ID" value="XM_030222616.1"/>
</dbReference>
<dbReference type="InParanoid" id="A0A6P7ZWA1"/>
<dbReference type="PANTHER" id="PTHR43591">
    <property type="entry name" value="METHYLTRANSFERASE"/>
    <property type="match status" value="1"/>
</dbReference>
<dbReference type="AlphaFoldDB" id="A0A6P7ZWA1"/>
<dbReference type="OrthoDB" id="3647at2759"/>
<sequence>MEPPRRNLAEVQKVITSAHQGTTLEEKLQFYDRWAFEYEQDVDVLEYRAPRLAAECLASVFPADRDSQTILDVACGTGLVAVELYRHGFRIFHGVDGSEQMLQHAEQKRLYQELKQNILGHEPLAAPTDWFDAVIIVGALSVGQVPLSVIPELCRVTKPGGFLCLTTRTNHSNLQYKSELQERLQDLESTELWERVTVLDVKEWEKATSMEEASPGSDFISGTVYLYRKKVASASTQG</sequence>
<organism evidence="2 3">
    <name type="scientific">Microcaecilia unicolor</name>
    <dbReference type="NCBI Taxonomy" id="1415580"/>
    <lineage>
        <taxon>Eukaryota</taxon>
        <taxon>Metazoa</taxon>
        <taxon>Chordata</taxon>
        <taxon>Craniata</taxon>
        <taxon>Vertebrata</taxon>
        <taxon>Euteleostomi</taxon>
        <taxon>Amphibia</taxon>
        <taxon>Gymnophiona</taxon>
        <taxon>Siphonopidae</taxon>
        <taxon>Microcaecilia</taxon>
    </lineage>
</organism>
<feature type="domain" description="Methyltransferase" evidence="1">
    <location>
        <begin position="70"/>
        <end position="161"/>
    </location>
</feature>
<dbReference type="Proteomes" id="UP000515156">
    <property type="component" value="Chromosome 13"/>
</dbReference>
<dbReference type="Pfam" id="PF13649">
    <property type="entry name" value="Methyltransf_25"/>
    <property type="match status" value="1"/>
</dbReference>
<protein>
    <submittedName>
        <fullName evidence="3">Methyltransferase-like protein 27 isoform X1</fullName>
    </submittedName>
</protein>
<dbReference type="PANTHER" id="PTHR43591:SF101">
    <property type="entry name" value="METHYLTRANSFERASE-LIKE PROTEIN 27"/>
    <property type="match status" value="1"/>
</dbReference>
<dbReference type="CDD" id="cd02440">
    <property type="entry name" value="AdoMet_MTases"/>
    <property type="match status" value="1"/>
</dbReference>
<dbReference type="SUPFAM" id="SSF53335">
    <property type="entry name" value="S-adenosyl-L-methionine-dependent methyltransferases"/>
    <property type="match status" value="1"/>
</dbReference>
<evidence type="ECO:0000259" key="1">
    <source>
        <dbReference type="Pfam" id="PF13649"/>
    </source>
</evidence>
<reference evidence="3" key="1">
    <citation type="submission" date="2025-08" db="UniProtKB">
        <authorList>
            <consortium name="RefSeq"/>
        </authorList>
    </citation>
    <scope>IDENTIFICATION</scope>
</reference>
<dbReference type="KEGG" id="muo:115482656"/>
<evidence type="ECO:0000313" key="3">
    <source>
        <dbReference type="RefSeq" id="XP_030078476.1"/>
    </source>
</evidence>
<gene>
    <name evidence="3" type="primary">METTL27</name>
</gene>
<dbReference type="GeneID" id="115482656"/>
<dbReference type="Gene3D" id="3.40.50.150">
    <property type="entry name" value="Vaccinia Virus protein VP39"/>
    <property type="match status" value="1"/>
</dbReference>
<dbReference type="FunCoup" id="A0A6P7ZWA1">
    <property type="interactions" value="19"/>
</dbReference>
<dbReference type="InterPro" id="IPR029063">
    <property type="entry name" value="SAM-dependent_MTases_sf"/>
</dbReference>
<accession>A0A6P7ZWA1</accession>
<proteinExistence type="predicted"/>